<feature type="region of interest" description="Disordered" evidence="1">
    <location>
        <begin position="119"/>
        <end position="201"/>
    </location>
</feature>
<gene>
    <name evidence="2" type="ORF">WN48_07919</name>
</gene>
<feature type="compositionally biased region" description="Basic and acidic residues" evidence="1">
    <location>
        <begin position="149"/>
        <end position="159"/>
    </location>
</feature>
<dbReference type="OrthoDB" id="4748970at2759"/>
<feature type="region of interest" description="Disordered" evidence="1">
    <location>
        <begin position="53"/>
        <end position="85"/>
    </location>
</feature>
<dbReference type="Proteomes" id="UP000250275">
    <property type="component" value="Unassembled WGS sequence"/>
</dbReference>
<keyword evidence="3" id="KW-1185">Reference proteome</keyword>
<feature type="compositionally biased region" description="Basic and acidic residues" evidence="1">
    <location>
        <begin position="187"/>
        <end position="201"/>
    </location>
</feature>
<reference evidence="2 3" key="1">
    <citation type="submission" date="2015-07" db="EMBL/GenBank/DDBJ databases">
        <title>The genome of Eufriesea mexicana.</title>
        <authorList>
            <person name="Pan H."/>
            <person name="Kapheim K."/>
        </authorList>
    </citation>
    <scope>NUCLEOTIDE SEQUENCE [LARGE SCALE GENOMIC DNA]</scope>
    <source>
        <strain evidence="2">0111107269</strain>
        <tissue evidence="2">Whole body</tissue>
    </source>
</reference>
<protein>
    <submittedName>
        <fullName evidence="2">Uncharacterized protein</fullName>
    </submittedName>
</protein>
<accession>A0A310SLH3</accession>
<evidence type="ECO:0000313" key="3">
    <source>
        <dbReference type="Proteomes" id="UP000250275"/>
    </source>
</evidence>
<sequence length="237" mass="25579">MRIAKHIFGGHGMQGLSGRRLVVMDQLSIYAYLSSTEIECYRSVEAVKAKDESELSSKRWASAPRRPDSPCVLGAPTSREAAGPPVQLEPVDLSVKTPVVLQVPRYSPAAIITAAARRIPSPSTTPTPPPLSISTGWGGSAAKKRKRERSAEKPDHPREEDESQAVEGDGTANLVVNREGYTLGGKSDGEEERRIGGRSRESSVVLVGPRILGKFWEILIVSEVEVSANRGTLVAKE</sequence>
<name>A0A310SLH3_9HYME</name>
<dbReference type="AlphaFoldDB" id="A0A310SLH3"/>
<organism evidence="2 3">
    <name type="scientific">Eufriesea mexicana</name>
    <dbReference type="NCBI Taxonomy" id="516756"/>
    <lineage>
        <taxon>Eukaryota</taxon>
        <taxon>Metazoa</taxon>
        <taxon>Ecdysozoa</taxon>
        <taxon>Arthropoda</taxon>
        <taxon>Hexapoda</taxon>
        <taxon>Insecta</taxon>
        <taxon>Pterygota</taxon>
        <taxon>Neoptera</taxon>
        <taxon>Endopterygota</taxon>
        <taxon>Hymenoptera</taxon>
        <taxon>Apocrita</taxon>
        <taxon>Aculeata</taxon>
        <taxon>Apoidea</taxon>
        <taxon>Anthophila</taxon>
        <taxon>Apidae</taxon>
        <taxon>Eufriesea</taxon>
    </lineage>
</organism>
<evidence type="ECO:0000313" key="2">
    <source>
        <dbReference type="EMBL" id="OAD54399.1"/>
    </source>
</evidence>
<evidence type="ECO:0000256" key="1">
    <source>
        <dbReference type="SAM" id="MobiDB-lite"/>
    </source>
</evidence>
<proteinExistence type="predicted"/>
<dbReference type="EMBL" id="KQ764772">
    <property type="protein sequence ID" value="OAD54399.1"/>
    <property type="molecule type" value="Genomic_DNA"/>
</dbReference>